<keyword evidence="3" id="KW-1185">Reference proteome</keyword>
<dbReference type="InterPro" id="IPR011032">
    <property type="entry name" value="GroES-like_sf"/>
</dbReference>
<dbReference type="InterPro" id="IPR045010">
    <property type="entry name" value="MDR_fam"/>
</dbReference>
<dbReference type="Proteomes" id="UP001642483">
    <property type="component" value="Unassembled WGS sequence"/>
</dbReference>
<dbReference type="EMBL" id="CAWYQH010000108">
    <property type="protein sequence ID" value="CAK8689400.1"/>
    <property type="molecule type" value="Genomic_DNA"/>
</dbReference>
<comment type="caution">
    <text evidence="2">The sequence shown here is derived from an EMBL/GenBank/DDBJ whole genome shotgun (WGS) entry which is preliminary data.</text>
</comment>
<organism evidence="2 3">
    <name type="scientific">Clavelina lepadiformis</name>
    <name type="common">Light-bulb sea squirt</name>
    <name type="synonym">Ascidia lepadiformis</name>
    <dbReference type="NCBI Taxonomy" id="159417"/>
    <lineage>
        <taxon>Eukaryota</taxon>
        <taxon>Metazoa</taxon>
        <taxon>Chordata</taxon>
        <taxon>Tunicata</taxon>
        <taxon>Ascidiacea</taxon>
        <taxon>Aplousobranchia</taxon>
        <taxon>Clavelinidae</taxon>
        <taxon>Clavelina</taxon>
    </lineage>
</organism>
<proteinExistence type="predicted"/>
<dbReference type="SUPFAM" id="SSF50129">
    <property type="entry name" value="GroES-like"/>
    <property type="match status" value="1"/>
</dbReference>
<evidence type="ECO:0000256" key="1">
    <source>
        <dbReference type="SAM" id="MobiDB-lite"/>
    </source>
</evidence>
<gene>
    <name evidence="2" type="ORF">CVLEPA_LOCUS21416</name>
</gene>
<feature type="region of interest" description="Disordered" evidence="1">
    <location>
        <begin position="15"/>
        <end position="53"/>
    </location>
</feature>
<dbReference type="Gene3D" id="3.90.180.10">
    <property type="entry name" value="Medium-chain alcohol dehydrogenases, catalytic domain"/>
    <property type="match status" value="1"/>
</dbReference>
<accession>A0ABP0GGT1</accession>
<dbReference type="PANTHER" id="PTHR43205:SF7">
    <property type="entry name" value="PROSTAGLANDIN REDUCTASE 1"/>
    <property type="match status" value="1"/>
</dbReference>
<feature type="compositionally biased region" description="Basic and acidic residues" evidence="1">
    <location>
        <begin position="40"/>
        <end position="53"/>
    </location>
</feature>
<sequence length="104" mass="12107">MSYLHRMQVLSEDSLNSVNYECNNDRRTKHAGPSTSRRRPVNELDRQRNDKPPFHYRVKQISQWFKEGKIKVRETVTEGFENTPKAFIGMLSGDNIGKAVVRVN</sequence>
<dbReference type="Gene3D" id="3.40.50.720">
    <property type="entry name" value="NAD(P)-binding Rossmann-like Domain"/>
    <property type="match status" value="1"/>
</dbReference>
<evidence type="ECO:0000313" key="2">
    <source>
        <dbReference type="EMBL" id="CAK8689400.1"/>
    </source>
</evidence>
<dbReference type="PANTHER" id="PTHR43205">
    <property type="entry name" value="PROSTAGLANDIN REDUCTASE"/>
    <property type="match status" value="1"/>
</dbReference>
<evidence type="ECO:0000313" key="3">
    <source>
        <dbReference type="Proteomes" id="UP001642483"/>
    </source>
</evidence>
<reference evidence="2 3" key="1">
    <citation type="submission" date="2024-02" db="EMBL/GenBank/DDBJ databases">
        <authorList>
            <person name="Daric V."/>
            <person name="Darras S."/>
        </authorList>
    </citation>
    <scope>NUCLEOTIDE SEQUENCE [LARGE SCALE GENOMIC DNA]</scope>
</reference>
<protein>
    <submittedName>
        <fullName evidence="2">Uncharacterized protein</fullName>
    </submittedName>
</protein>
<name>A0ABP0GGT1_CLALP</name>